<dbReference type="SUPFAM" id="SSF53383">
    <property type="entry name" value="PLP-dependent transferases"/>
    <property type="match status" value="1"/>
</dbReference>
<dbReference type="Pfam" id="PF00155">
    <property type="entry name" value="Aminotran_1_2"/>
    <property type="match status" value="1"/>
</dbReference>
<protein>
    <submittedName>
        <fullName evidence="9">PLP-dependent aminotransferase family protein</fullName>
    </submittedName>
</protein>
<dbReference type="GO" id="GO:1901605">
    <property type="term" value="P:alpha-amino acid metabolic process"/>
    <property type="evidence" value="ECO:0007669"/>
    <property type="project" value="TreeGrafter"/>
</dbReference>
<comment type="similarity">
    <text evidence="2">Belongs to the class-I pyridoxal-phosphate-dependent aminotransferase family.</text>
</comment>
<dbReference type="AlphaFoldDB" id="A0AAU2V4A8"/>
<dbReference type="InterPro" id="IPR015421">
    <property type="entry name" value="PyrdxlP-dep_Trfase_major"/>
</dbReference>
<gene>
    <name evidence="9" type="ORF">OG549_17040</name>
</gene>
<dbReference type="EMBL" id="CP108318">
    <property type="protein sequence ID" value="WTW62223.1"/>
    <property type="molecule type" value="Genomic_DNA"/>
</dbReference>
<dbReference type="InterPro" id="IPR050859">
    <property type="entry name" value="Class-I_PLP-dep_aminotransf"/>
</dbReference>
<dbReference type="PANTHER" id="PTHR42790">
    <property type="entry name" value="AMINOTRANSFERASE"/>
    <property type="match status" value="1"/>
</dbReference>
<feature type="domain" description="Aminotransferase class I/classII large" evidence="8">
    <location>
        <begin position="107"/>
        <end position="443"/>
    </location>
</feature>
<keyword evidence="6" id="KW-0663">Pyridoxal phosphate</keyword>
<dbReference type="GO" id="GO:0030170">
    <property type="term" value="F:pyridoxal phosphate binding"/>
    <property type="evidence" value="ECO:0007669"/>
    <property type="project" value="InterPro"/>
</dbReference>
<keyword evidence="4 9" id="KW-0032">Aminotransferase</keyword>
<comment type="subunit">
    <text evidence="3">Homodimer.</text>
</comment>
<dbReference type="InterPro" id="IPR015422">
    <property type="entry name" value="PyrdxlP-dep_Trfase_small"/>
</dbReference>
<accession>A0AAU2V4A8</accession>
<proteinExistence type="inferred from homology"/>
<dbReference type="FunFam" id="3.40.640.10:FF:000053">
    <property type="entry name" value="Aminotransferase, class I"/>
    <property type="match status" value="1"/>
</dbReference>
<dbReference type="InterPro" id="IPR004839">
    <property type="entry name" value="Aminotransferase_I/II_large"/>
</dbReference>
<evidence type="ECO:0000256" key="7">
    <source>
        <dbReference type="SAM" id="MobiDB-lite"/>
    </source>
</evidence>
<dbReference type="InterPro" id="IPR015424">
    <property type="entry name" value="PyrdxlP-dep_Trfase"/>
</dbReference>
<comment type="cofactor">
    <cofactor evidence="1">
        <name>pyridoxal 5'-phosphate</name>
        <dbReference type="ChEBI" id="CHEBI:597326"/>
    </cofactor>
</comment>
<evidence type="ECO:0000256" key="3">
    <source>
        <dbReference type="ARBA" id="ARBA00011738"/>
    </source>
</evidence>
<organism evidence="9">
    <name type="scientific">Streptomyces sp. NBC_00003</name>
    <dbReference type="NCBI Taxonomy" id="2903608"/>
    <lineage>
        <taxon>Bacteria</taxon>
        <taxon>Bacillati</taxon>
        <taxon>Actinomycetota</taxon>
        <taxon>Actinomycetes</taxon>
        <taxon>Kitasatosporales</taxon>
        <taxon>Streptomycetaceae</taxon>
        <taxon>Streptomyces</taxon>
    </lineage>
</organism>
<sequence>MPPASSSAAAELAGAAEPAEAAEPAKAAELVKAAEAAKPAGAPKPAKAPKPAEAAAAASVPPLAARAASVGSSPVREILALTARPEVISFAGGLPAPELFDGEGMAAAFRAVMEGEAATALQYSTTEGSPALRAATAARLSARGLATHADDLLITTGSQQGLTLLAAALIEPGDTVLVEEPCYLAALQVFGFAGARVIAVPCDDDGPDPAAFDELVARERPKLFYCVPTFQNPTGRTMTAERRRAVADVAVRRGLWIVEDDPYGELRYEGEHVPWISSYEDAADRTVLLSSYSKIMAPGLRLGWVRAPRALLRACVIAKQASDLHTPTVNQLAAARYLADRDLDVHVARVRAAYRERRDAMLAGLADALPEGSTWNRPEGGMFLWARLPEGSDATALLRTVVEHDVAYVPGAPFFAGVPDVAALRLCFATSAPDEIREGLGRLGRALKS</sequence>
<dbReference type="PANTHER" id="PTHR42790:SF19">
    <property type="entry name" value="KYNURENINE_ALPHA-AMINOADIPATE AMINOTRANSFERASE, MITOCHONDRIAL"/>
    <property type="match status" value="1"/>
</dbReference>
<keyword evidence="5" id="KW-0808">Transferase</keyword>
<reference evidence="9" key="1">
    <citation type="submission" date="2022-10" db="EMBL/GenBank/DDBJ databases">
        <title>The complete genomes of actinobacterial strains from the NBC collection.</title>
        <authorList>
            <person name="Joergensen T.S."/>
            <person name="Alvarez Arevalo M."/>
            <person name="Sterndorff E.B."/>
            <person name="Faurdal D."/>
            <person name="Vuksanovic O."/>
            <person name="Mourched A.-S."/>
            <person name="Charusanti P."/>
            <person name="Shaw S."/>
            <person name="Blin K."/>
            <person name="Weber T."/>
        </authorList>
    </citation>
    <scope>NUCLEOTIDE SEQUENCE</scope>
    <source>
        <strain evidence="9">NBC_00003</strain>
    </source>
</reference>
<dbReference type="CDD" id="cd00609">
    <property type="entry name" value="AAT_like"/>
    <property type="match status" value="1"/>
</dbReference>
<dbReference type="Gene3D" id="3.90.1150.10">
    <property type="entry name" value="Aspartate Aminotransferase, domain 1"/>
    <property type="match status" value="1"/>
</dbReference>
<evidence type="ECO:0000256" key="6">
    <source>
        <dbReference type="ARBA" id="ARBA00022898"/>
    </source>
</evidence>
<evidence type="ECO:0000256" key="2">
    <source>
        <dbReference type="ARBA" id="ARBA00007441"/>
    </source>
</evidence>
<evidence type="ECO:0000259" key="8">
    <source>
        <dbReference type="Pfam" id="PF00155"/>
    </source>
</evidence>
<evidence type="ECO:0000256" key="4">
    <source>
        <dbReference type="ARBA" id="ARBA00022576"/>
    </source>
</evidence>
<evidence type="ECO:0000313" key="9">
    <source>
        <dbReference type="EMBL" id="WTW62223.1"/>
    </source>
</evidence>
<evidence type="ECO:0000256" key="1">
    <source>
        <dbReference type="ARBA" id="ARBA00001933"/>
    </source>
</evidence>
<evidence type="ECO:0000256" key="5">
    <source>
        <dbReference type="ARBA" id="ARBA00022679"/>
    </source>
</evidence>
<feature type="region of interest" description="Disordered" evidence="7">
    <location>
        <begin position="1"/>
        <end position="27"/>
    </location>
</feature>
<dbReference type="Gene3D" id="3.40.640.10">
    <property type="entry name" value="Type I PLP-dependent aspartate aminotransferase-like (Major domain)"/>
    <property type="match status" value="1"/>
</dbReference>
<dbReference type="GO" id="GO:0008483">
    <property type="term" value="F:transaminase activity"/>
    <property type="evidence" value="ECO:0007669"/>
    <property type="project" value="UniProtKB-KW"/>
</dbReference>
<name>A0AAU2V4A8_9ACTN</name>